<dbReference type="Proteomes" id="UP000249467">
    <property type="component" value="Unassembled WGS sequence"/>
</dbReference>
<dbReference type="InterPro" id="IPR010865">
    <property type="entry name" value="DUF1499"/>
</dbReference>
<evidence type="ECO:0000313" key="2">
    <source>
        <dbReference type="Proteomes" id="UP000249467"/>
    </source>
</evidence>
<sequence>MSKLVAIAASLYFVTLAYFGFVPAASAHSLTHSLNSAIATPMALFSFSGTRPSNLGVTDGKLLACPDSPNCVSSQSTDAEHKISPLTYTGDPAKALEDLKAVISSLPRTKIITAENNYLYAEFTSSLMGYVDDVEFYINSDKGIIEVRSASRLGKSDLGVNRDRIESIRAQLA</sequence>
<reference evidence="1 2" key="2">
    <citation type="submission" date="2018-06" db="EMBL/GenBank/DDBJ databases">
        <title>Metagenomic assembly of (sub)arctic Cyanobacteria and their associated microbiome from non-axenic cultures.</title>
        <authorList>
            <person name="Baurain D."/>
        </authorList>
    </citation>
    <scope>NUCLEOTIDE SEQUENCE [LARGE SCALE GENOMIC DNA]</scope>
    <source>
        <strain evidence="1">ULC066bin1</strain>
    </source>
</reference>
<evidence type="ECO:0000313" key="1">
    <source>
        <dbReference type="EMBL" id="PZO41437.1"/>
    </source>
</evidence>
<name>A0A2W4WE22_9CYAN</name>
<dbReference type="PIRSF" id="PIRSF026426">
    <property type="entry name" value="DUF1499"/>
    <property type="match status" value="1"/>
</dbReference>
<dbReference type="PANTHER" id="PTHR34801">
    <property type="entry name" value="EXPRESSED PROTEIN"/>
    <property type="match status" value="1"/>
</dbReference>
<comment type="caution">
    <text evidence="1">The sequence shown here is derived from an EMBL/GenBank/DDBJ whole genome shotgun (WGS) entry which is preliminary data.</text>
</comment>
<organism evidence="1 2">
    <name type="scientific">Pseudanabaena frigida</name>
    <dbReference type="NCBI Taxonomy" id="945775"/>
    <lineage>
        <taxon>Bacteria</taxon>
        <taxon>Bacillati</taxon>
        <taxon>Cyanobacteriota</taxon>
        <taxon>Cyanophyceae</taxon>
        <taxon>Pseudanabaenales</taxon>
        <taxon>Pseudanabaenaceae</taxon>
        <taxon>Pseudanabaena</taxon>
    </lineage>
</organism>
<gene>
    <name evidence="1" type="ORF">DCF19_09535</name>
</gene>
<protein>
    <submittedName>
        <fullName evidence="1">DUF1499 domain-containing protein</fullName>
    </submittedName>
</protein>
<dbReference type="PANTHER" id="PTHR34801:SF6">
    <property type="entry name" value="SLL1620 PROTEIN"/>
    <property type="match status" value="1"/>
</dbReference>
<proteinExistence type="predicted"/>
<dbReference type="Pfam" id="PF07386">
    <property type="entry name" value="DUF1499"/>
    <property type="match status" value="1"/>
</dbReference>
<dbReference type="AlphaFoldDB" id="A0A2W4WE22"/>
<accession>A0A2W4WE22</accession>
<dbReference type="EMBL" id="QBML01000011">
    <property type="protein sequence ID" value="PZO41437.1"/>
    <property type="molecule type" value="Genomic_DNA"/>
</dbReference>
<reference evidence="1 2" key="1">
    <citation type="submission" date="2018-04" db="EMBL/GenBank/DDBJ databases">
        <authorList>
            <person name="Go L.Y."/>
            <person name="Mitchell J.A."/>
        </authorList>
    </citation>
    <scope>NUCLEOTIDE SEQUENCE [LARGE SCALE GENOMIC DNA]</scope>
    <source>
        <strain evidence="1">ULC066bin1</strain>
    </source>
</reference>